<comment type="caution">
    <text evidence="2">The sequence shown here is derived from an EMBL/GenBank/DDBJ whole genome shotgun (WGS) entry which is preliminary data.</text>
</comment>
<feature type="transmembrane region" description="Helical" evidence="1">
    <location>
        <begin position="33"/>
        <end position="53"/>
    </location>
</feature>
<sequence>MRMRLRILNGNGPLHDKYEAPTSEWPTGRLVGAYLYVFVAILIHAQNAMSVTLN</sequence>
<dbReference type="EMBL" id="CAJHJT010000001">
    <property type="protein sequence ID" value="CAD6994486.1"/>
    <property type="molecule type" value="Genomic_DNA"/>
</dbReference>
<evidence type="ECO:0000256" key="1">
    <source>
        <dbReference type="SAM" id="Phobius"/>
    </source>
</evidence>
<dbReference type="Proteomes" id="UP000606786">
    <property type="component" value="Unassembled WGS sequence"/>
</dbReference>
<evidence type="ECO:0000313" key="3">
    <source>
        <dbReference type="Proteomes" id="UP000606786"/>
    </source>
</evidence>
<reference evidence="2" key="1">
    <citation type="submission" date="2020-11" db="EMBL/GenBank/DDBJ databases">
        <authorList>
            <person name="Whitehead M."/>
        </authorList>
    </citation>
    <scope>NUCLEOTIDE SEQUENCE</scope>
    <source>
        <strain evidence="2">EGII</strain>
    </source>
</reference>
<name>A0A811U8M8_CERCA</name>
<keyword evidence="1" id="KW-0472">Membrane</keyword>
<feature type="non-terminal residue" evidence="2">
    <location>
        <position position="54"/>
    </location>
</feature>
<evidence type="ECO:0000313" key="2">
    <source>
        <dbReference type="EMBL" id="CAD6994486.1"/>
    </source>
</evidence>
<accession>A0A811U8M8</accession>
<dbReference type="AlphaFoldDB" id="A0A811U8M8"/>
<gene>
    <name evidence="2" type="ORF">CCAP1982_LOCUS3231</name>
</gene>
<organism evidence="2 3">
    <name type="scientific">Ceratitis capitata</name>
    <name type="common">Mediterranean fruit fly</name>
    <name type="synonym">Tephritis capitata</name>
    <dbReference type="NCBI Taxonomy" id="7213"/>
    <lineage>
        <taxon>Eukaryota</taxon>
        <taxon>Metazoa</taxon>
        <taxon>Ecdysozoa</taxon>
        <taxon>Arthropoda</taxon>
        <taxon>Hexapoda</taxon>
        <taxon>Insecta</taxon>
        <taxon>Pterygota</taxon>
        <taxon>Neoptera</taxon>
        <taxon>Endopterygota</taxon>
        <taxon>Diptera</taxon>
        <taxon>Brachycera</taxon>
        <taxon>Muscomorpha</taxon>
        <taxon>Tephritoidea</taxon>
        <taxon>Tephritidae</taxon>
        <taxon>Ceratitis</taxon>
        <taxon>Ceratitis</taxon>
    </lineage>
</organism>
<keyword evidence="1" id="KW-1133">Transmembrane helix</keyword>
<keyword evidence="1" id="KW-0812">Transmembrane</keyword>
<protein>
    <submittedName>
        <fullName evidence="2">(Mediterranean fruit fly) hypothetical protein</fullName>
    </submittedName>
</protein>
<keyword evidence="3" id="KW-1185">Reference proteome</keyword>
<proteinExistence type="predicted"/>